<reference evidence="1 3" key="1">
    <citation type="journal article" date="2008" name="Science">
        <title>The Physcomitrella genome reveals evolutionary insights into the conquest of land by plants.</title>
        <authorList>
            <person name="Rensing S."/>
            <person name="Lang D."/>
            <person name="Zimmer A."/>
            <person name="Terry A."/>
            <person name="Salamov A."/>
            <person name="Shapiro H."/>
            <person name="Nishiyama T."/>
            <person name="Perroud P.-F."/>
            <person name="Lindquist E."/>
            <person name="Kamisugi Y."/>
            <person name="Tanahashi T."/>
            <person name="Sakakibara K."/>
            <person name="Fujita T."/>
            <person name="Oishi K."/>
            <person name="Shin-I T."/>
            <person name="Kuroki Y."/>
            <person name="Toyoda A."/>
            <person name="Suzuki Y."/>
            <person name="Hashimoto A."/>
            <person name="Yamaguchi K."/>
            <person name="Sugano A."/>
            <person name="Kohara Y."/>
            <person name="Fujiyama A."/>
            <person name="Anterola A."/>
            <person name="Aoki S."/>
            <person name="Ashton N."/>
            <person name="Barbazuk W.B."/>
            <person name="Barker E."/>
            <person name="Bennetzen J."/>
            <person name="Bezanilla M."/>
            <person name="Blankenship R."/>
            <person name="Cho S.H."/>
            <person name="Dutcher S."/>
            <person name="Estelle M."/>
            <person name="Fawcett J.A."/>
            <person name="Gundlach H."/>
            <person name="Hanada K."/>
            <person name="Heyl A."/>
            <person name="Hicks K.A."/>
            <person name="Hugh J."/>
            <person name="Lohr M."/>
            <person name="Mayer K."/>
            <person name="Melkozernov A."/>
            <person name="Murata T."/>
            <person name="Nelson D."/>
            <person name="Pils B."/>
            <person name="Prigge M."/>
            <person name="Reiss B."/>
            <person name="Renner T."/>
            <person name="Rombauts S."/>
            <person name="Rushton P."/>
            <person name="Sanderfoot A."/>
            <person name="Schween G."/>
            <person name="Shiu S.-H."/>
            <person name="Stueber K."/>
            <person name="Theodoulou F.L."/>
            <person name="Tu H."/>
            <person name="Van de Peer Y."/>
            <person name="Verrier P.J."/>
            <person name="Waters E."/>
            <person name="Wood A."/>
            <person name="Yang L."/>
            <person name="Cove D."/>
            <person name="Cuming A."/>
            <person name="Hasebe M."/>
            <person name="Lucas S."/>
            <person name="Mishler D.B."/>
            <person name="Reski R."/>
            <person name="Grigoriev I."/>
            <person name="Quatrano R.S."/>
            <person name="Boore J.L."/>
        </authorList>
    </citation>
    <scope>NUCLEOTIDE SEQUENCE [LARGE SCALE GENOMIC DNA]</scope>
    <source>
        <strain evidence="2 3">cv. Gransden 2004</strain>
    </source>
</reference>
<protein>
    <submittedName>
        <fullName evidence="1 2">Uncharacterized protein</fullName>
    </submittedName>
</protein>
<name>A0A2K1KMK1_PHYPA</name>
<dbReference type="Proteomes" id="UP000006727">
    <property type="component" value="Chromosome 4"/>
</dbReference>
<organism evidence="1">
    <name type="scientific">Physcomitrium patens</name>
    <name type="common">Spreading-leaved earth moss</name>
    <name type="synonym">Physcomitrella patens</name>
    <dbReference type="NCBI Taxonomy" id="3218"/>
    <lineage>
        <taxon>Eukaryota</taxon>
        <taxon>Viridiplantae</taxon>
        <taxon>Streptophyta</taxon>
        <taxon>Embryophyta</taxon>
        <taxon>Bryophyta</taxon>
        <taxon>Bryophytina</taxon>
        <taxon>Bryopsida</taxon>
        <taxon>Funariidae</taxon>
        <taxon>Funariales</taxon>
        <taxon>Funariaceae</taxon>
        <taxon>Physcomitrium</taxon>
    </lineage>
</organism>
<dbReference type="EnsemblPlants" id="Pp3c4_7300V3.1">
    <property type="protein sequence ID" value="PAC:32919280.CDS.1"/>
    <property type="gene ID" value="Pp3c4_7300"/>
</dbReference>
<accession>A0A2K1KMK1</accession>
<dbReference type="Gramene" id="Pp3c4_7300V3.2">
    <property type="protein sequence ID" value="PAC:32919281.CDS.1"/>
    <property type="gene ID" value="Pp3c4_7300"/>
</dbReference>
<dbReference type="EMBL" id="ABEU02000004">
    <property type="protein sequence ID" value="PNR54997.1"/>
    <property type="molecule type" value="Genomic_DNA"/>
</dbReference>
<evidence type="ECO:0000313" key="3">
    <source>
        <dbReference type="Proteomes" id="UP000006727"/>
    </source>
</evidence>
<evidence type="ECO:0000313" key="2">
    <source>
        <dbReference type="EnsemblPlants" id="PAC:32919280.CDS.1"/>
    </source>
</evidence>
<sequence>MSKTTNIPNNSLVSLRQFLYQDFASCEADYETKSGGLGCNEKNSTWVQDFFPHVLIVQNCIIRTITSNSSSPSTAMSLTCEKGKSHFGWLRIIGCIMSVNCTWGAD</sequence>
<gene>
    <name evidence="1" type="ORF">PHYPA_005890</name>
</gene>
<evidence type="ECO:0000313" key="1">
    <source>
        <dbReference type="EMBL" id="PNR54997.1"/>
    </source>
</evidence>
<dbReference type="InParanoid" id="A0A2K1KMK1"/>
<dbReference type="EnsemblPlants" id="Pp3c4_7300V3.2">
    <property type="protein sequence ID" value="PAC:32919281.CDS.1"/>
    <property type="gene ID" value="Pp3c4_7300"/>
</dbReference>
<dbReference type="AlphaFoldDB" id="A0A2K1KMK1"/>
<reference evidence="1 3" key="2">
    <citation type="journal article" date="2018" name="Plant J.">
        <title>The Physcomitrella patens chromosome-scale assembly reveals moss genome structure and evolution.</title>
        <authorList>
            <person name="Lang D."/>
            <person name="Ullrich K.K."/>
            <person name="Murat F."/>
            <person name="Fuchs J."/>
            <person name="Jenkins J."/>
            <person name="Haas F.B."/>
            <person name="Piednoel M."/>
            <person name="Gundlach H."/>
            <person name="Van Bel M."/>
            <person name="Meyberg R."/>
            <person name="Vives C."/>
            <person name="Morata J."/>
            <person name="Symeonidi A."/>
            <person name="Hiss M."/>
            <person name="Muchero W."/>
            <person name="Kamisugi Y."/>
            <person name="Saleh O."/>
            <person name="Blanc G."/>
            <person name="Decker E.L."/>
            <person name="van Gessel N."/>
            <person name="Grimwood J."/>
            <person name="Hayes R.D."/>
            <person name="Graham S.W."/>
            <person name="Gunter L.E."/>
            <person name="McDaniel S.F."/>
            <person name="Hoernstein S.N.W."/>
            <person name="Larsson A."/>
            <person name="Li F.W."/>
            <person name="Perroud P.F."/>
            <person name="Phillips J."/>
            <person name="Ranjan P."/>
            <person name="Rokshar D.S."/>
            <person name="Rothfels C.J."/>
            <person name="Schneider L."/>
            <person name="Shu S."/>
            <person name="Stevenson D.W."/>
            <person name="Thummler F."/>
            <person name="Tillich M."/>
            <person name="Villarreal Aguilar J.C."/>
            <person name="Widiez T."/>
            <person name="Wong G.K."/>
            <person name="Wymore A."/>
            <person name="Zhang Y."/>
            <person name="Zimmer A.D."/>
            <person name="Quatrano R.S."/>
            <person name="Mayer K.F.X."/>
            <person name="Goodstein D."/>
            <person name="Casacuberta J.M."/>
            <person name="Vandepoele K."/>
            <person name="Reski R."/>
            <person name="Cuming A.C."/>
            <person name="Tuskan G.A."/>
            <person name="Maumus F."/>
            <person name="Salse J."/>
            <person name="Schmutz J."/>
            <person name="Rensing S.A."/>
        </authorList>
    </citation>
    <scope>NUCLEOTIDE SEQUENCE [LARGE SCALE GENOMIC DNA]</scope>
    <source>
        <strain evidence="2 3">cv. Gransden 2004</strain>
    </source>
</reference>
<proteinExistence type="predicted"/>
<reference evidence="2" key="3">
    <citation type="submission" date="2020-12" db="UniProtKB">
        <authorList>
            <consortium name="EnsemblPlants"/>
        </authorList>
    </citation>
    <scope>IDENTIFICATION</scope>
</reference>
<dbReference type="Gramene" id="Pp3c4_7300V3.1">
    <property type="protein sequence ID" value="PAC:32919280.CDS.1"/>
    <property type="gene ID" value="Pp3c4_7300"/>
</dbReference>
<keyword evidence="3" id="KW-1185">Reference proteome</keyword>